<dbReference type="EMBL" id="VXIV02000341">
    <property type="protein sequence ID" value="KAF6038848.1"/>
    <property type="molecule type" value="Genomic_DNA"/>
</dbReference>
<reference evidence="10" key="1">
    <citation type="submission" date="2020-06" db="EMBL/GenBank/DDBJ databases">
        <title>Draft genome of Bugula neritina, a colonial animal packing powerful symbionts and potential medicines.</title>
        <authorList>
            <person name="Rayko M."/>
        </authorList>
    </citation>
    <scope>NUCLEOTIDE SEQUENCE [LARGE SCALE GENOMIC DNA]</scope>
    <source>
        <strain evidence="10">Kwan_BN1</strain>
    </source>
</reference>
<evidence type="ECO:0000313" key="10">
    <source>
        <dbReference type="EMBL" id="KAF6038848.1"/>
    </source>
</evidence>
<evidence type="ECO:0000256" key="9">
    <source>
        <dbReference type="SAM" id="MobiDB-lite"/>
    </source>
</evidence>
<dbReference type="Pfam" id="PF02493">
    <property type="entry name" value="MORN"/>
    <property type="match status" value="9"/>
</dbReference>
<keyword evidence="4" id="KW-0677">Repeat</keyword>
<keyword evidence="6" id="KW-0969">Cilium</keyword>
<dbReference type="SUPFAM" id="SSF82185">
    <property type="entry name" value="Histone H3 K4-specific methyltransferase SET7/9 N-terminal domain"/>
    <property type="match status" value="3"/>
</dbReference>
<evidence type="ECO:0000256" key="7">
    <source>
        <dbReference type="ARBA" id="ARBA00023212"/>
    </source>
</evidence>
<gene>
    <name evidence="10" type="ORF">EB796_002850</name>
</gene>
<comment type="caution">
    <text evidence="10">The sequence shown here is derived from an EMBL/GenBank/DDBJ whole genome shotgun (WGS) entry which is preliminary data.</text>
</comment>
<evidence type="ECO:0000256" key="5">
    <source>
        <dbReference type="ARBA" id="ARBA00022846"/>
    </source>
</evidence>
<keyword evidence="8" id="KW-0966">Cell projection</keyword>
<proteinExistence type="predicted"/>
<sequence length="797" mass="89497">MKANSKEECMMVLGEFVEGMMHGHGKFIWASGLQYEGEFSHNCVTGKGTYTWPDKSCYEGDVVNGLRHGIGTFTDKSGFLSYTGEWVKGNRHGKGFISYTADGSSYYDGEWVQNVRHGHGTRQYPSGNVYKGMWFNNVRHGDGTMKWVDTNQMYIGQWEDGLQHGLGQHVWYVQRVPGSQYTLRNTYNGELVKGIRHGYGTFYYANGAKYEGYWYNNMKHGKGRFTFKNGRYYEGQFDSDHIKEYPNFGMDGTSTPDITGLRTCTPLPMENMSIHSNASLNTLGPSFQINLQSLIKTPDIVCEEDDSKQVANVIKRHISALKKIYDYYSCLGYYESSDNTFILSHMQFWRMMRDCQLHYKHLTLIDMDRILEYETNEPQNPHDKILFRQFVNHIITLSIHLFHQDFMLDGSVLFSECVNQLITNLLLKNACNVKGQFFYETRRAITALEYIDEAYLVYKSACKSVKQNSLWLSMKMRDFLFLMKDLKLINNDLTAKHVVEILTSDNPNATDEQDGYNLELEMSFLEFFEALVSCAQHYVTEALAKDPTSSSPCGSTGHKSAMLGAQATGDQLTVFSDHTSGRSAPMAADGEEEADGKSSLAPNMTPRSATSAAGGGGLHASASVTDRVQSSVVAGGTASKAKTEASGSLPELRRTESKNISSNPLQQSIADVGSEPVLDLDKDHVDREVQEDGEVGQGFDFAGEIAETRKFNFWTHQLFIFFVIKFFPAYHHYAMLTQLVKEKLENNAFIQVDHAKNCICRGRVSACPTYPKSAMSAGEVPVFPPAVTPVVSLPEES</sequence>
<evidence type="ECO:0000256" key="4">
    <source>
        <dbReference type="ARBA" id="ARBA00022737"/>
    </source>
</evidence>
<accession>A0A7J7KLM4</accession>
<dbReference type="Proteomes" id="UP000593567">
    <property type="component" value="Unassembled WGS sequence"/>
</dbReference>
<evidence type="ECO:0000256" key="8">
    <source>
        <dbReference type="ARBA" id="ARBA00023273"/>
    </source>
</evidence>
<evidence type="ECO:0000256" key="1">
    <source>
        <dbReference type="ARBA" id="ARBA00004230"/>
    </source>
</evidence>
<evidence type="ECO:0000256" key="6">
    <source>
        <dbReference type="ARBA" id="ARBA00023069"/>
    </source>
</evidence>
<dbReference type="AlphaFoldDB" id="A0A7J7KLM4"/>
<keyword evidence="11" id="KW-1185">Reference proteome</keyword>
<dbReference type="PANTHER" id="PTHR46613">
    <property type="entry name" value="RADIAL SPOKE HEAD 10 HOMOLOG B-RELATED"/>
    <property type="match status" value="1"/>
</dbReference>
<keyword evidence="5" id="KW-0282">Flagellum</keyword>
<keyword evidence="3" id="KW-0963">Cytoplasm</keyword>
<dbReference type="PANTHER" id="PTHR46613:SF1">
    <property type="entry name" value="RADIAL SPOKE HEAD 10 HOMOLOG B-RELATED"/>
    <property type="match status" value="1"/>
</dbReference>
<feature type="compositionally biased region" description="Polar residues" evidence="9">
    <location>
        <begin position="658"/>
        <end position="669"/>
    </location>
</feature>
<dbReference type="GO" id="GO:0031514">
    <property type="term" value="C:motile cilium"/>
    <property type="evidence" value="ECO:0007669"/>
    <property type="project" value="UniProtKB-SubCell"/>
</dbReference>
<dbReference type="InterPro" id="IPR003409">
    <property type="entry name" value="MORN"/>
</dbReference>
<feature type="region of interest" description="Disordered" evidence="9">
    <location>
        <begin position="575"/>
        <end position="621"/>
    </location>
</feature>
<keyword evidence="7" id="KW-0206">Cytoskeleton</keyword>
<protein>
    <submittedName>
        <fullName evidence="10">RSPH10B</fullName>
    </submittedName>
</protein>
<dbReference type="SMART" id="SM00698">
    <property type="entry name" value="MORN"/>
    <property type="match status" value="9"/>
</dbReference>
<dbReference type="GO" id="GO:0005930">
    <property type="term" value="C:axoneme"/>
    <property type="evidence" value="ECO:0007669"/>
    <property type="project" value="UniProtKB-SubCell"/>
</dbReference>
<evidence type="ECO:0000256" key="2">
    <source>
        <dbReference type="ARBA" id="ARBA00004430"/>
    </source>
</evidence>
<comment type="subcellular location">
    <subcellularLocation>
        <location evidence="1">Cell projection</location>
        <location evidence="1">Cilium</location>
        <location evidence="1">Flagellum</location>
    </subcellularLocation>
    <subcellularLocation>
        <location evidence="2">Cytoplasm</location>
        <location evidence="2">Cytoskeleton</location>
        <location evidence="2">Cilium axoneme</location>
    </subcellularLocation>
</comment>
<organism evidence="10 11">
    <name type="scientific">Bugula neritina</name>
    <name type="common">Brown bryozoan</name>
    <name type="synonym">Sertularia neritina</name>
    <dbReference type="NCBI Taxonomy" id="10212"/>
    <lineage>
        <taxon>Eukaryota</taxon>
        <taxon>Metazoa</taxon>
        <taxon>Spiralia</taxon>
        <taxon>Lophotrochozoa</taxon>
        <taxon>Bryozoa</taxon>
        <taxon>Gymnolaemata</taxon>
        <taxon>Cheilostomatida</taxon>
        <taxon>Flustrina</taxon>
        <taxon>Buguloidea</taxon>
        <taxon>Bugulidae</taxon>
        <taxon>Bugula</taxon>
    </lineage>
</organism>
<evidence type="ECO:0000313" key="11">
    <source>
        <dbReference type="Proteomes" id="UP000593567"/>
    </source>
</evidence>
<feature type="region of interest" description="Disordered" evidence="9">
    <location>
        <begin position="633"/>
        <end position="673"/>
    </location>
</feature>
<dbReference type="OrthoDB" id="294378at2759"/>
<evidence type="ECO:0000256" key="3">
    <source>
        <dbReference type="ARBA" id="ARBA00022490"/>
    </source>
</evidence>
<name>A0A7J7KLM4_BUGNE</name>
<dbReference type="Gene3D" id="2.20.110.10">
    <property type="entry name" value="Histone H3 K4-specific methyltransferase SET7/9 N-terminal domain"/>
    <property type="match status" value="4"/>
</dbReference>